<keyword evidence="3" id="KW-1185">Reference proteome</keyword>
<evidence type="ECO:0000259" key="1">
    <source>
        <dbReference type="Pfam" id="PF06985"/>
    </source>
</evidence>
<dbReference type="AlphaFoldDB" id="A0A0D1X9H0"/>
<dbReference type="STRING" id="253628.A0A0D1X9H0"/>
<dbReference type="GeneID" id="27317406"/>
<dbReference type="HOGENOM" id="CLU_002639_3_1_1"/>
<dbReference type="Pfam" id="PF06985">
    <property type="entry name" value="HET"/>
    <property type="match status" value="1"/>
</dbReference>
<accession>A0A0D1X9H0</accession>
<dbReference type="InParanoid" id="A0A0D1X9H0"/>
<dbReference type="RefSeq" id="XP_016208690.1">
    <property type="nucleotide sequence ID" value="XM_016363491.1"/>
</dbReference>
<dbReference type="PANTHER" id="PTHR33112">
    <property type="entry name" value="DOMAIN PROTEIN, PUTATIVE-RELATED"/>
    <property type="match status" value="1"/>
</dbReference>
<proteinExistence type="predicted"/>
<organism evidence="2 3">
    <name type="scientific">Verruconis gallopava</name>
    <dbReference type="NCBI Taxonomy" id="253628"/>
    <lineage>
        <taxon>Eukaryota</taxon>
        <taxon>Fungi</taxon>
        <taxon>Dikarya</taxon>
        <taxon>Ascomycota</taxon>
        <taxon>Pezizomycotina</taxon>
        <taxon>Dothideomycetes</taxon>
        <taxon>Pleosporomycetidae</taxon>
        <taxon>Venturiales</taxon>
        <taxon>Sympoventuriaceae</taxon>
        <taxon>Verruconis</taxon>
    </lineage>
</organism>
<feature type="domain" description="Heterokaryon incompatibility" evidence="1">
    <location>
        <begin position="174"/>
        <end position="336"/>
    </location>
</feature>
<dbReference type="OrthoDB" id="5362512at2759"/>
<dbReference type="Proteomes" id="UP000053259">
    <property type="component" value="Unassembled WGS sequence"/>
</dbReference>
<dbReference type="InterPro" id="IPR010730">
    <property type="entry name" value="HET"/>
</dbReference>
<dbReference type="PANTHER" id="PTHR33112:SF13">
    <property type="entry name" value="HETEROKARYON INCOMPATIBILITY DOMAIN-CONTAINING PROTEIN"/>
    <property type="match status" value="1"/>
</dbReference>
<sequence>MPCVICNEAVSRASRVDVRHASDVVESAKSCLYCRIILDVLNKHDVEAHQRLHITNDDDTSQTRATHGIKVLVIKAGQVYGSQFDFVVRNLRGLDAGALADVLYSGYTYTGSSRALGWAQRQIARCQMTHDTCRMDPHPMPDRLLWLGNGDVNDPSWLESDVKLYESQSEVGLYATLSHRWGLKQPLQLLRANMAEFKVRIAWLTLPKTFQQAIHFARALGVRYLWIDSLCIIQDSREDWKEQSVKMASIYENSYITLAASVAENSDSGCFTNPPPFLVGYVTDGFHKAKPDEPGAILSLVEAANQSTVVFVRGSSEHPMPSVQLPLLTRGWVFQERLLSPRILHFGHLDLIFECSSCIECYCRKQVGAASRSVRSHPPKLQHANALGKGLFKGVGGHENAYAERWCAAVEEYSQLDLTFTSDRLPAIAGLAKQMARYMTDARYMCGLWTSRLVVHLSWRRRTDLPPANSAKYRPGPSWTWVTISGAVAYPRGTFYLQRPVVGFEEFADPWPTVAGVDFNNEGDDDFMTLKHGSITLHGVLVEVRLRRIRTSQRDENGIVDLSGAERFSSVVLDHEPEDEELLREWRHINPKWARLFDSCGERLSLERTVQDTEDLSDVFPLPLQRGSLKGVLEHKDRMWAFCLGMWMTDGSQMDQFLLLEHAETSSNAFRRIGCGECAVKKSPFRGISERHEILLQ</sequence>
<gene>
    <name evidence="2" type="ORF">PV09_09433</name>
</gene>
<dbReference type="VEuPathDB" id="FungiDB:PV09_09433"/>
<protein>
    <recommendedName>
        <fullName evidence="1">Heterokaryon incompatibility domain-containing protein</fullName>
    </recommendedName>
</protein>
<evidence type="ECO:0000313" key="2">
    <source>
        <dbReference type="EMBL" id="KIV98820.1"/>
    </source>
</evidence>
<dbReference type="EMBL" id="KN847596">
    <property type="protein sequence ID" value="KIV98820.1"/>
    <property type="molecule type" value="Genomic_DNA"/>
</dbReference>
<evidence type="ECO:0000313" key="3">
    <source>
        <dbReference type="Proteomes" id="UP000053259"/>
    </source>
</evidence>
<reference evidence="2 3" key="1">
    <citation type="submission" date="2015-01" db="EMBL/GenBank/DDBJ databases">
        <title>The Genome Sequence of Ochroconis gallopava CBS43764.</title>
        <authorList>
            <consortium name="The Broad Institute Genomics Platform"/>
            <person name="Cuomo C."/>
            <person name="de Hoog S."/>
            <person name="Gorbushina A."/>
            <person name="Stielow B."/>
            <person name="Teixiera M."/>
            <person name="Abouelleil A."/>
            <person name="Chapman S.B."/>
            <person name="Priest M."/>
            <person name="Young S.K."/>
            <person name="Wortman J."/>
            <person name="Nusbaum C."/>
            <person name="Birren B."/>
        </authorList>
    </citation>
    <scope>NUCLEOTIDE SEQUENCE [LARGE SCALE GENOMIC DNA]</scope>
    <source>
        <strain evidence="2 3">CBS 43764</strain>
    </source>
</reference>
<name>A0A0D1X9H0_9PEZI</name>